<dbReference type="Pfam" id="PF00005">
    <property type="entry name" value="ABC_tran"/>
    <property type="match status" value="1"/>
</dbReference>
<dbReference type="GO" id="GO:0016020">
    <property type="term" value="C:membrane"/>
    <property type="evidence" value="ECO:0007669"/>
    <property type="project" value="UniProtKB-SubCell"/>
</dbReference>
<feature type="transmembrane region" description="Helical" evidence="6">
    <location>
        <begin position="165"/>
        <end position="181"/>
    </location>
</feature>
<feature type="transmembrane region" description="Helical" evidence="6">
    <location>
        <begin position="300"/>
        <end position="321"/>
    </location>
</feature>
<sequence>MRSYRNQPSDNDPILKTKSGVSPEDPPVSFTGLFRYADGKDTTCVVFGIILFAAVGLSLPLNTYFFRDEINKFLLPTFTENAAQTIVIQFSCLGAAVFVVAFAASALLDISSKRQLHRIRLKYFKAVLRQDIPWFDERSSGELIGKLSDCIDTIELGIGKKIGEFFQNITGFLAGIIIAFYVGWKLTLVACCTLPVVAAVFIAFAFVMKIFTRKEILAYARAGSISGEVFTAVRTIVAFGGEKKELDRYTQELSKAEKVGIQKSLAVGGVDGCIGLSVYSAAALIFWYGFRLIDTEGYDAGSVVLVFINILLGSIFLGNALPSMQYFLSAKTAAQNIYGTIERVPPIDKDGEGVILNNFHGNIQFQNVSFVYPTRPEVKILENFNLTLKSGQTVALVGPSGSGKSTIVHMLQRYYDAAAGNILIEGTDICELDLKAYRAQIGCVQQEPILFEGTIADNIRMGKLDATEEEIEEAAKKANAHEFISNLPEVSAVN</sequence>
<keyword evidence="2 6" id="KW-0812">Transmembrane</keyword>
<evidence type="ECO:0000313" key="8">
    <source>
        <dbReference type="EMBL" id="CAM0512886.1"/>
    </source>
</evidence>
<dbReference type="EMBL" id="CANUEZ050000614">
    <property type="protein sequence ID" value="CAM0512886.1"/>
    <property type="molecule type" value="Genomic_DNA"/>
</dbReference>
<feature type="region of interest" description="Disordered" evidence="5">
    <location>
        <begin position="1"/>
        <end position="23"/>
    </location>
</feature>
<name>A0ABC9HIJ9_FASHE</name>
<keyword evidence="3 6" id="KW-1133">Transmembrane helix</keyword>
<gene>
    <name evidence="8" type="ORF">FHB240107_LOCUS10326</name>
</gene>
<feature type="domain" description="ABC transmembrane type-1" evidence="7">
    <location>
        <begin position="46"/>
        <end position="329"/>
    </location>
</feature>
<evidence type="ECO:0000259" key="7">
    <source>
        <dbReference type="PROSITE" id="PS50929"/>
    </source>
</evidence>
<dbReference type="InterPro" id="IPR036640">
    <property type="entry name" value="ABC1_TM_sf"/>
</dbReference>
<dbReference type="SUPFAM" id="SSF90123">
    <property type="entry name" value="ABC transporter transmembrane region"/>
    <property type="match status" value="1"/>
</dbReference>
<comment type="subcellular location">
    <subcellularLocation>
        <location evidence="1">Membrane</location>
        <topology evidence="1">Multi-pass membrane protein</topology>
    </subcellularLocation>
</comment>
<feature type="transmembrane region" description="Helical" evidence="6">
    <location>
        <begin position="86"/>
        <end position="110"/>
    </location>
</feature>
<dbReference type="InterPro" id="IPR039421">
    <property type="entry name" value="Type_1_exporter"/>
</dbReference>
<dbReference type="InterPro" id="IPR003439">
    <property type="entry name" value="ABC_transporter-like_ATP-bd"/>
</dbReference>
<dbReference type="Proteomes" id="UP001189180">
    <property type="component" value="Unassembled WGS sequence"/>
</dbReference>
<dbReference type="PROSITE" id="PS50929">
    <property type="entry name" value="ABC_TM1F"/>
    <property type="match status" value="1"/>
</dbReference>
<feature type="transmembrane region" description="Helical" evidence="6">
    <location>
        <begin position="187"/>
        <end position="211"/>
    </location>
</feature>
<dbReference type="InterPro" id="IPR027417">
    <property type="entry name" value="P-loop_NTPase"/>
</dbReference>
<keyword evidence="4 6" id="KW-0472">Membrane</keyword>
<comment type="caution">
    <text evidence="8">The sequence shown here is derived from an EMBL/GenBank/DDBJ whole genome shotgun (WGS) entry which is preliminary data.</text>
</comment>
<keyword evidence="9" id="KW-1185">Reference proteome</keyword>
<dbReference type="Gene3D" id="1.20.1560.10">
    <property type="entry name" value="ABC transporter type 1, transmembrane domain"/>
    <property type="match status" value="1"/>
</dbReference>
<accession>A0ABC9HIJ9</accession>
<evidence type="ECO:0000256" key="2">
    <source>
        <dbReference type="ARBA" id="ARBA00022692"/>
    </source>
</evidence>
<evidence type="ECO:0000256" key="4">
    <source>
        <dbReference type="ARBA" id="ARBA00023136"/>
    </source>
</evidence>
<dbReference type="PANTHER" id="PTHR24222:SF76">
    <property type="entry name" value="MYCOBACTIN IMPORT ATP-BINDING_PERMEASE PROTEIN IRTB"/>
    <property type="match status" value="1"/>
</dbReference>
<dbReference type="SUPFAM" id="SSF52540">
    <property type="entry name" value="P-loop containing nucleoside triphosphate hydrolases"/>
    <property type="match status" value="1"/>
</dbReference>
<feature type="transmembrane region" description="Helical" evidence="6">
    <location>
        <begin position="265"/>
        <end position="288"/>
    </location>
</feature>
<evidence type="ECO:0000256" key="6">
    <source>
        <dbReference type="SAM" id="Phobius"/>
    </source>
</evidence>
<dbReference type="InterPro" id="IPR011527">
    <property type="entry name" value="ABC1_TM_dom"/>
</dbReference>
<reference evidence="8 9" key="1">
    <citation type="submission" date="2024-08" db="EMBL/GenBank/DDBJ databases">
        <authorList>
            <person name="Paterson S."/>
        </authorList>
    </citation>
    <scope>NUCLEOTIDE SEQUENCE [LARGE SCALE GENOMIC DNA]</scope>
</reference>
<dbReference type="Pfam" id="PF00664">
    <property type="entry name" value="ABC_membrane"/>
    <property type="match status" value="1"/>
</dbReference>
<feature type="compositionally biased region" description="Polar residues" evidence="5">
    <location>
        <begin position="1"/>
        <end position="10"/>
    </location>
</feature>
<dbReference type="Gene3D" id="3.40.50.300">
    <property type="entry name" value="P-loop containing nucleotide triphosphate hydrolases"/>
    <property type="match status" value="1"/>
</dbReference>
<dbReference type="CDD" id="cd18577">
    <property type="entry name" value="ABC_6TM_Pgp_ABCB1_D1_like"/>
    <property type="match status" value="1"/>
</dbReference>
<evidence type="ECO:0000313" key="9">
    <source>
        <dbReference type="Proteomes" id="UP001189180"/>
    </source>
</evidence>
<proteinExistence type="predicted"/>
<dbReference type="PANTHER" id="PTHR24222">
    <property type="entry name" value="ABC TRANSPORTER B FAMILY"/>
    <property type="match status" value="1"/>
</dbReference>
<dbReference type="AlphaFoldDB" id="A0ABC9HIJ9"/>
<feature type="transmembrane region" description="Helical" evidence="6">
    <location>
        <begin position="44"/>
        <end position="66"/>
    </location>
</feature>
<evidence type="ECO:0000256" key="5">
    <source>
        <dbReference type="SAM" id="MobiDB-lite"/>
    </source>
</evidence>
<evidence type="ECO:0000256" key="1">
    <source>
        <dbReference type="ARBA" id="ARBA00004141"/>
    </source>
</evidence>
<evidence type="ECO:0000256" key="3">
    <source>
        <dbReference type="ARBA" id="ARBA00022989"/>
    </source>
</evidence>
<protein>
    <recommendedName>
        <fullName evidence="7">ABC transmembrane type-1 domain-containing protein</fullName>
    </recommendedName>
</protein>
<organism evidence="8 9">
    <name type="scientific">Fasciola hepatica</name>
    <name type="common">Liver fluke</name>
    <dbReference type="NCBI Taxonomy" id="6192"/>
    <lineage>
        <taxon>Eukaryota</taxon>
        <taxon>Metazoa</taxon>
        <taxon>Spiralia</taxon>
        <taxon>Lophotrochozoa</taxon>
        <taxon>Platyhelminthes</taxon>
        <taxon>Trematoda</taxon>
        <taxon>Digenea</taxon>
        <taxon>Plagiorchiida</taxon>
        <taxon>Echinostomata</taxon>
        <taxon>Echinostomatoidea</taxon>
        <taxon>Fasciolidae</taxon>
        <taxon>Fasciola</taxon>
    </lineage>
</organism>